<dbReference type="Pfam" id="PF00775">
    <property type="entry name" value="Dioxygenase_C"/>
    <property type="match status" value="1"/>
</dbReference>
<accession>A0A5C2SWZ5</accession>
<feature type="domain" description="Intradiol ring-cleavage dioxygenases" evidence="4">
    <location>
        <begin position="80"/>
        <end position="153"/>
    </location>
</feature>
<evidence type="ECO:0000313" key="5">
    <source>
        <dbReference type="EMBL" id="RPD67447.1"/>
    </source>
</evidence>
<dbReference type="GO" id="GO:0008199">
    <property type="term" value="F:ferric iron binding"/>
    <property type="evidence" value="ECO:0007669"/>
    <property type="project" value="InterPro"/>
</dbReference>
<dbReference type="Proteomes" id="UP000313359">
    <property type="component" value="Unassembled WGS sequence"/>
</dbReference>
<keyword evidence="3" id="KW-0560">Oxidoreductase</keyword>
<proteinExistence type="inferred from homology"/>
<evidence type="ECO:0000313" key="6">
    <source>
        <dbReference type="Proteomes" id="UP000313359"/>
    </source>
</evidence>
<keyword evidence="6" id="KW-1185">Reference proteome</keyword>
<dbReference type="InterPro" id="IPR015889">
    <property type="entry name" value="Intradiol_dOase_core"/>
</dbReference>
<dbReference type="SUPFAM" id="SSF49482">
    <property type="entry name" value="Aromatic compound dioxygenase"/>
    <property type="match status" value="1"/>
</dbReference>
<gene>
    <name evidence="5" type="ORF">L227DRAFT_648501</name>
</gene>
<dbReference type="AlphaFoldDB" id="A0A5C2SWZ5"/>
<dbReference type="PANTHER" id="PTHR33711">
    <property type="entry name" value="DIOXYGENASE, PUTATIVE (AFU_ORTHOLOGUE AFUA_2G02910)-RELATED"/>
    <property type="match status" value="1"/>
</dbReference>
<dbReference type="OrthoDB" id="121380at2759"/>
<evidence type="ECO:0000256" key="2">
    <source>
        <dbReference type="ARBA" id="ARBA00022964"/>
    </source>
</evidence>
<dbReference type="InterPro" id="IPR050770">
    <property type="entry name" value="Intradiol_RC_Dioxygenase"/>
</dbReference>
<dbReference type="PANTHER" id="PTHR33711:SF10">
    <property type="entry name" value="INTRADIOL RING-CLEAVAGE DIOXYGENASES DOMAIN-CONTAINING PROTEIN"/>
    <property type="match status" value="1"/>
</dbReference>
<name>A0A5C2SWZ5_9APHY</name>
<sequence>MAPSTMANWAPYVGISIFVRLFCALRSTWVMIVVDNPILWLCGWRGGNLLDDIEGPFYILGSPSVQVSEGKGVLASADFLNKFDPFLFVLEVKDTKGDPVPYAKLDCWHADTSGSYYFASYTLRGKVTADAQGHLEVLTVRPGDYASRTGHLHIVVTGTEGKHKPMTTQAYVCPGNDPERMSGDISNHYRPRPDNGMVSCRAMPSANGGKEYLKFPALSAQEADLAKSVGYWNGKLKDHGVEREVMAVARHTITLTAF</sequence>
<dbReference type="EMBL" id="ML122250">
    <property type="protein sequence ID" value="RPD67447.1"/>
    <property type="molecule type" value="Genomic_DNA"/>
</dbReference>
<keyword evidence="2 5" id="KW-0223">Dioxygenase</keyword>
<reference evidence="5" key="1">
    <citation type="journal article" date="2018" name="Genome Biol. Evol.">
        <title>Genomics and development of Lentinus tigrinus, a white-rot wood-decaying mushroom with dimorphic fruiting bodies.</title>
        <authorList>
            <person name="Wu B."/>
            <person name="Xu Z."/>
            <person name="Knudson A."/>
            <person name="Carlson A."/>
            <person name="Chen N."/>
            <person name="Kovaka S."/>
            <person name="LaButti K."/>
            <person name="Lipzen A."/>
            <person name="Pennachio C."/>
            <person name="Riley R."/>
            <person name="Schakwitz W."/>
            <person name="Umezawa K."/>
            <person name="Ohm R.A."/>
            <person name="Grigoriev I.V."/>
            <person name="Nagy L.G."/>
            <person name="Gibbons J."/>
            <person name="Hibbett D."/>
        </authorList>
    </citation>
    <scope>NUCLEOTIDE SEQUENCE [LARGE SCALE GENOMIC DNA]</scope>
    <source>
        <strain evidence="5">ALCF2SS1-6</strain>
    </source>
</reference>
<evidence type="ECO:0000256" key="3">
    <source>
        <dbReference type="ARBA" id="ARBA00023002"/>
    </source>
</evidence>
<evidence type="ECO:0000256" key="1">
    <source>
        <dbReference type="ARBA" id="ARBA00007825"/>
    </source>
</evidence>
<protein>
    <submittedName>
        <fullName evidence="5">Aromatic compound dioxygenase</fullName>
    </submittedName>
</protein>
<evidence type="ECO:0000259" key="4">
    <source>
        <dbReference type="Pfam" id="PF00775"/>
    </source>
</evidence>
<dbReference type="InterPro" id="IPR000627">
    <property type="entry name" value="Intradiol_dOase_C"/>
</dbReference>
<dbReference type="Gene3D" id="2.60.130.10">
    <property type="entry name" value="Aromatic compound dioxygenase"/>
    <property type="match status" value="1"/>
</dbReference>
<dbReference type="GO" id="GO:0016702">
    <property type="term" value="F:oxidoreductase activity, acting on single donors with incorporation of molecular oxygen, incorporation of two atoms of oxygen"/>
    <property type="evidence" value="ECO:0007669"/>
    <property type="project" value="InterPro"/>
</dbReference>
<comment type="similarity">
    <text evidence="1">Belongs to the intradiol ring-cleavage dioxygenase family.</text>
</comment>
<organism evidence="5 6">
    <name type="scientific">Lentinus tigrinus ALCF2SS1-6</name>
    <dbReference type="NCBI Taxonomy" id="1328759"/>
    <lineage>
        <taxon>Eukaryota</taxon>
        <taxon>Fungi</taxon>
        <taxon>Dikarya</taxon>
        <taxon>Basidiomycota</taxon>
        <taxon>Agaricomycotina</taxon>
        <taxon>Agaricomycetes</taxon>
        <taxon>Polyporales</taxon>
        <taxon>Polyporaceae</taxon>
        <taxon>Lentinus</taxon>
    </lineage>
</organism>